<evidence type="ECO:0000256" key="4">
    <source>
        <dbReference type="ARBA" id="ARBA00022989"/>
    </source>
</evidence>
<evidence type="ECO:0000256" key="3">
    <source>
        <dbReference type="ARBA" id="ARBA00022692"/>
    </source>
</evidence>
<dbReference type="AlphaFoldDB" id="A0A8C5SWV2"/>
<evidence type="ECO:0000256" key="8">
    <source>
        <dbReference type="SAM" id="SignalP"/>
    </source>
</evidence>
<dbReference type="InterPro" id="IPR057366">
    <property type="entry name" value="TRPM-like"/>
</dbReference>
<evidence type="ECO:0000256" key="2">
    <source>
        <dbReference type="ARBA" id="ARBA00022448"/>
    </source>
</evidence>
<organism evidence="11 12">
    <name type="scientific">Laticauda laticaudata</name>
    <name type="common">Blue-ringed sea krait</name>
    <name type="synonym">Blue-lipped sea krait</name>
    <dbReference type="NCBI Taxonomy" id="8630"/>
    <lineage>
        <taxon>Eukaryota</taxon>
        <taxon>Metazoa</taxon>
        <taxon>Chordata</taxon>
        <taxon>Craniata</taxon>
        <taxon>Vertebrata</taxon>
        <taxon>Euteleostomi</taxon>
        <taxon>Lepidosauria</taxon>
        <taxon>Squamata</taxon>
        <taxon>Bifurcata</taxon>
        <taxon>Unidentata</taxon>
        <taxon>Episquamata</taxon>
        <taxon>Toxicofera</taxon>
        <taxon>Serpentes</taxon>
        <taxon>Colubroidea</taxon>
        <taxon>Elapidae</taxon>
        <taxon>Laticaudinae</taxon>
        <taxon>Laticauda</taxon>
    </lineage>
</organism>
<evidence type="ECO:0000259" key="10">
    <source>
        <dbReference type="Pfam" id="PF25508"/>
    </source>
</evidence>
<dbReference type="Pfam" id="PF25508">
    <property type="entry name" value="TRPM2"/>
    <property type="match status" value="2"/>
</dbReference>
<dbReference type="PANTHER" id="PTHR13800">
    <property type="entry name" value="TRANSIENT RECEPTOR POTENTIAL CATION CHANNEL, SUBFAMILY M, MEMBER 6"/>
    <property type="match status" value="1"/>
</dbReference>
<sequence length="461" mass="52777">MLLLLSLFTEKTPALCAWIFTSGLHVGITKHIGQAVQDHMLTSTSSTVKVVAIGITSLEKIQKCNALGTWPLYSLDNHHSHFILVEESEPDGITKLQLSLEKYISEQRTNYGGKTKKKKTRKARIFKGLKNSIPCLILAGSGGIADILAALMSEPHLIVPEVVQKQLKQKFPTENFTSNETDNWTEMEAQEYLDELKLAVAWNRVDIAKSEIFSGDVEWKSCDLEEVLMDALVNDKPEFVKLFIDNGANIYDFLTYSRLQTLYCNISSKSLLHKLLFKKHNKEDIFTLHEVSRVLKDFLHDTNARKFSSLDMNQKSENPWRDLFLWAVLQNRHEMAHLFWAMVSFKKQTIQPFPSVCMFLVECYHDSEEQAFNLLVRKNRYWSKTTCLHLATEADAKSFFAHDGVQVSTLQGIPLLKVLDNPQFRKKRREHCYACTVVGSNIFLLPVLWVWLGGHGRGRIL</sequence>
<evidence type="ECO:0000256" key="1">
    <source>
        <dbReference type="ARBA" id="ARBA00004141"/>
    </source>
</evidence>
<comment type="subcellular location">
    <subcellularLocation>
        <location evidence="1">Membrane</location>
        <topology evidence="1">Multi-pass membrane protein</topology>
    </subcellularLocation>
</comment>
<dbReference type="InterPro" id="IPR041491">
    <property type="entry name" value="TRPM_SLOG"/>
</dbReference>
<feature type="domain" description="TRPM SLOG" evidence="9">
    <location>
        <begin position="17"/>
        <end position="152"/>
    </location>
</feature>
<proteinExistence type="predicted"/>
<feature type="domain" description="TRPM-like" evidence="10">
    <location>
        <begin position="211"/>
        <end position="312"/>
    </location>
</feature>
<dbReference type="GO" id="GO:0005886">
    <property type="term" value="C:plasma membrane"/>
    <property type="evidence" value="ECO:0007669"/>
    <property type="project" value="TreeGrafter"/>
</dbReference>
<feature type="domain" description="TRPM-like" evidence="10">
    <location>
        <begin position="359"/>
        <end position="402"/>
    </location>
</feature>
<keyword evidence="2" id="KW-0813">Transport</keyword>
<feature type="signal peptide" evidence="8">
    <location>
        <begin position="1"/>
        <end position="16"/>
    </location>
</feature>
<feature type="chain" id="PRO_5046531628" description="TRPM SLOG domain-containing protein" evidence="8">
    <location>
        <begin position="17"/>
        <end position="461"/>
    </location>
</feature>
<protein>
    <recommendedName>
        <fullName evidence="13">TRPM SLOG domain-containing protein</fullName>
    </recommendedName>
</protein>
<keyword evidence="12" id="KW-1185">Reference proteome</keyword>
<evidence type="ECO:0000256" key="5">
    <source>
        <dbReference type="ARBA" id="ARBA00023065"/>
    </source>
</evidence>
<evidence type="ECO:0008006" key="13">
    <source>
        <dbReference type="Google" id="ProtNLM"/>
    </source>
</evidence>
<keyword evidence="3" id="KW-0812">Transmembrane</keyword>
<dbReference type="InterPro" id="IPR050927">
    <property type="entry name" value="TRPM"/>
</dbReference>
<evidence type="ECO:0000313" key="11">
    <source>
        <dbReference type="Ensembl" id="ENSLLTP00000023467.1"/>
    </source>
</evidence>
<reference evidence="11" key="1">
    <citation type="submission" date="2025-08" db="UniProtKB">
        <authorList>
            <consortium name="Ensembl"/>
        </authorList>
    </citation>
    <scope>IDENTIFICATION</scope>
</reference>
<evidence type="ECO:0000256" key="7">
    <source>
        <dbReference type="ARBA" id="ARBA00023303"/>
    </source>
</evidence>
<dbReference type="GO" id="GO:0005227">
    <property type="term" value="F:calcium-activated cation channel activity"/>
    <property type="evidence" value="ECO:0007669"/>
    <property type="project" value="TreeGrafter"/>
</dbReference>
<dbReference type="PANTHER" id="PTHR13800:SF5">
    <property type="entry name" value="TRANSIENT RECEPTOR POTENTIAL CATION CHANNEL SUBFAMILY M MEMBER 5"/>
    <property type="match status" value="1"/>
</dbReference>
<keyword evidence="7" id="KW-0407">Ion channel</keyword>
<keyword evidence="8" id="KW-0732">Signal</keyword>
<dbReference type="GeneTree" id="ENSGT00940000160588"/>
<dbReference type="Proteomes" id="UP000694406">
    <property type="component" value="Unplaced"/>
</dbReference>
<keyword evidence="5" id="KW-0406">Ion transport</keyword>
<evidence type="ECO:0000256" key="6">
    <source>
        <dbReference type="ARBA" id="ARBA00023136"/>
    </source>
</evidence>
<name>A0A8C5SWV2_LATLA</name>
<evidence type="ECO:0000313" key="12">
    <source>
        <dbReference type="Proteomes" id="UP000694406"/>
    </source>
</evidence>
<evidence type="ECO:0000259" key="9">
    <source>
        <dbReference type="Pfam" id="PF18139"/>
    </source>
</evidence>
<reference evidence="11" key="2">
    <citation type="submission" date="2025-09" db="UniProtKB">
        <authorList>
            <consortium name="Ensembl"/>
        </authorList>
    </citation>
    <scope>IDENTIFICATION</scope>
</reference>
<keyword evidence="4" id="KW-1133">Transmembrane helix</keyword>
<dbReference type="GO" id="GO:0099604">
    <property type="term" value="F:ligand-gated calcium channel activity"/>
    <property type="evidence" value="ECO:0007669"/>
    <property type="project" value="TreeGrafter"/>
</dbReference>
<dbReference type="Ensembl" id="ENSLLTT00000024326.1">
    <property type="protein sequence ID" value="ENSLLTP00000023467.1"/>
    <property type="gene ID" value="ENSLLTG00000017335.1"/>
</dbReference>
<keyword evidence="6" id="KW-0472">Membrane</keyword>
<accession>A0A8C5SWV2</accession>
<dbReference type="Pfam" id="PF18139">
    <property type="entry name" value="LSDAT_euk"/>
    <property type="match status" value="1"/>
</dbReference>